<dbReference type="SUPFAM" id="SSF55729">
    <property type="entry name" value="Acyl-CoA N-acyltransferases (Nat)"/>
    <property type="match status" value="2"/>
</dbReference>
<dbReference type="CDD" id="cd04301">
    <property type="entry name" value="NAT_SF"/>
    <property type="match status" value="2"/>
</dbReference>
<dbReference type="EMBL" id="LK052946">
    <property type="protein sequence ID" value="CDR45500.1"/>
    <property type="molecule type" value="Genomic_DNA"/>
</dbReference>
<evidence type="ECO:0000259" key="1">
    <source>
        <dbReference type="PROSITE" id="PS51186"/>
    </source>
</evidence>
<gene>
    <name evidence="2" type="ORF">RHTO0S_11e00958g</name>
</gene>
<protein>
    <submittedName>
        <fullName evidence="2">RHTO0S11e00958g1_1</fullName>
    </submittedName>
</protein>
<evidence type="ECO:0000313" key="2">
    <source>
        <dbReference type="EMBL" id="CDR45500.1"/>
    </source>
</evidence>
<organism evidence="2">
    <name type="scientific">Rhodotorula toruloides</name>
    <name type="common">Yeast</name>
    <name type="synonym">Rhodosporidium toruloides</name>
    <dbReference type="NCBI Taxonomy" id="5286"/>
    <lineage>
        <taxon>Eukaryota</taxon>
        <taxon>Fungi</taxon>
        <taxon>Dikarya</taxon>
        <taxon>Basidiomycota</taxon>
        <taxon>Pucciniomycotina</taxon>
        <taxon>Microbotryomycetes</taxon>
        <taxon>Sporidiobolales</taxon>
        <taxon>Sporidiobolaceae</taxon>
        <taxon>Rhodotorula</taxon>
    </lineage>
</organism>
<dbReference type="InterPro" id="IPR000182">
    <property type="entry name" value="GNAT_dom"/>
</dbReference>
<dbReference type="GO" id="GO:0016747">
    <property type="term" value="F:acyltransferase activity, transferring groups other than amino-acyl groups"/>
    <property type="evidence" value="ECO:0007669"/>
    <property type="project" value="InterPro"/>
</dbReference>
<dbReference type="PROSITE" id="PS51186">
    <property type="entry name" value="GNAT"/>
    <property type="match status" value="2"/>
</dbReference>
<proteinExistence type="predicted"/>
<feature type="domain" description="N-acetyltransferase" evidence="1">
    <location>
        <begin position="6"/>
        <end position="191"/>
    </location>
</feature>
<dbReference type="OrthoDB" id="2896281at2759"/>
<reference evidence="2" key="1">
    <citation type="journal article" date="2014" name="Genome Announc.">
        <title>Draft genome sequence of Rhodosporidium toruloides CECT1137, an oleaginous yeast of biotechnological interest.</title>
        <authorList>
            <person name="Morin N."/>
            <person name="Calcas X."/>
            <person name="Devillers H."/>
            <person name="Durrens P."/>
            <person name="Sherman D.J."/>
            <person name="Nicaud J.-M."/>
            <person name="Neuveglise C."/>
        </authorList>
    </citation>
    <scope>NUCLEOTIDE SEQUENCE</scope>
    <source>
        <strain evidence="2">CECT1137</strain>
    </source>
</reference>
<dbReference type="InterPro" id="IPR052523">
    <property type="entry name" value="Trichothecene_AcTrans"/>
</dbReference>
<sequence length="396" mass="43799">MTAPSIAVLPATADDLPRLVAASTSAFKPSLFDRRLFGGVSDDDYREMCTSMYASAVGHEGRILLKAVLEGEVVGLASWRLPGCNVKARKGLQYPAGTNLELAAEMFSQEPVEEPHFYLSTLAVDPRYQRRGVGAALLRWGCREADDAGLPVYLRASDDGLVLYEQAGFERLGEPFIPKLDPEIHLQPMYRPPFRVVPASRADLRSLASVYRRAFSPGVVTRYCWSSVSPSALDEWFIKRLTGVFEKREKGDKMQVLAGKRGDKVVAMAYYSIEAETDKMQKDEETRELPEGANEERTKDLFGQVEELVKGIEFARLAWHVLAVAPEAQGTGVGKKMMQAVLDAGKAAGLPVTLEATEEGRPMYQLAGFKDFAEVIVAKNDESVKLWPMILEQSED</sequence>
<dbReference type="AlphaFoldDB" id="A0A061BEX6"/>
<dbReference type="PANTHER" id="PTHR42791:SF17">
    <property type="entry name" value="ACETYLTRANSFERASE, GNAT FAMILY FAMILY (AFU_ORTHOLOGUE AFUA_8G05690)"/>
    <property type="match status" value="1"/>
</dbReference>
<name>A0A061BEX6_RHOTO</name>
<dbReference type="InterPro" id="IPR016181">
    <property type="entry name" value="Acyl_CoA_acyltransferase"/>
</dbReference>
<dbReference type="PANTHER" id="PTHR42791">
    <property type="entry name" value="GNAT FAMILY ACETYLTRANSFERASE"/>
    <property type="match status" value="1"/>
</dbReference>
<accession>A0A061BEX6</accession>
<feature type="domain" description="N-acetyltransferase" evidence="1">
    <location>
        <begin position="194"/>
        <end position="394"/>
    </location>
</feature>
<dbReference type="Gene3D" id="3.40.630.30">
    <property type="match status" value="2"/>
</dbReference>
<dbReference type="Pfam" id="PF13673">
    <property type="entry name" value="Acetyltransf_10"/>
    <property type="match status" value="1"/>
</dbReference>
<dbReference type="Pfam" id="PF00583">
    <property type="entry name" value="Acetyltransf_1"/>
    <property type="match status" value="1"/>
</dbReference>